<dbReference type="Gene3D" id="3.30.2410.10">
    <property type="entry name" value="Hect, E3 ligase catalytic domain"/>
    <property type="match status" value="1"/>
</dbReference>
<feature type="active site" description="Glycyl thioester intermediate" evidence="5">
    <location>
        <position position="1188"/>
    </location>
</feature>
<evidence type="ECO:0000256" key="2">
    <source>
        <dbReference type="ARBA" id="ARBA00012485"/>
    </source>
</evidence>
<dbReference type="FunFam" id="3.30.2160.10:FF:000004">
    <property type="entry name" value="probable E3 ubiquitin-protein ligase HERC4 isoform X1"/>
    <property type="match status" value="1"/>
</dbReference>
<dbReference type="Gene3D" id="3.30.2160.10">
    <property type="entry name" value="Hect, E3 ligase catalytic domain"/>
    <property type="match status" value="1"/>
</dbReference>
<dbReference type="CDD" id="cd00078">
    <property type="entry name" value="HECTc"/>
    <property type="match status" value="1"/>
</dbReference>
<evidence type="ECO:0000256" key="3">
    <source>
        <dbReference type="ARBA" id="ARBA00022679"/>
    </source>
</evidence>
<feature type="compositionally biased region" description="Polar residues" evidence="6">
    <location>
        <begin position="12"/>
        <end position="29"/>
    </location>
</feature>
<dbReference type="InterPro" id="IPR035983">
    <property type="entry name" value="Hect_E3_ubiquitin_ligase"/>
</dbReference>
<dbReference type="InterPro" id="IPR000569">
    <property type="entry name" value="HECT_dom"/>
</dbReference>
<proteinExistence type="predicted"/>
<reference evidence="9" key="1">
    <citation type="journal article" date="2020" name="Stud. Mycol.">
        <title>101 Dothideomycetes genomes: A test case for predicting lifestyles and emergence of pathogens.</title>
        <authorList>
            <person name="Haridas S."/>
            <person name="Albert R."/>
            <person name="Binder M."/>
            <person name="Bloem J."/>
            <person name="LaButti K."/>
            <person name="Salamov A."/>
            <person name="Andreopoulos B."/>
            <person name="Baker S."/>
            <person name="Barry K."/>
            <person name="Bills G."/>
            <person name="Bluhm B."/>
            <person name="Cannon C."/>
            <person name="Castanera R."/>
            <person name="Culley D."/>
            <person name="Daum C."/>
            <person name="Ezra D."/>
            <person name="Gonzalez J."/>
            <person name="Henrissat B."/>
            <person name="Kuo A."/>
            <person name="Liang C."/>
            <person name="Lipzen A."/>
            <person name="Lutzoni F."/>
            <person name="Magnuson J."/>
            <person name="Mondo S."/>
            <person name="Nolan M."/>
            <person name="Ohm R."/>
            <person name="Pangilinan J."/>
            <person name="Park H.-J."/>
            <person name="Ramirez L."/>
            <person name="Alfaro M."/>
            <person name="Sun H."/>
            <person name="Tritt A."/>
            <person name="Yoshinaga Y."/>
            <person name="Zwiers L.-H."/>
            <person name="Turgeon B."/>
            <person name="Goodwin S."/>
            <person name="Spatafora J."/>
            <person name="Crous P."/>
            <person name="Grigoriev I."/>
        </authorList>
    </citation>
    <scope>NUCLEOTIDE SEQUENCE [LARGE SCALE GENOMIC DNA]</scope>
    <source>
        <strain evidence="9">CECT 20119</strain>
    </source>
</reference>
<feature type="compositionally biased region" description="Low complexity" evidence="6">
    <location>
        <begin position="273"/>
        <end position="282"/>
    </location>
</feature>
<evidence type="ECO:0000256" key="4">
    <source>
        <dbReference type="ARBA" id="ARBA00022786"/>
    </source>
</evidence>
<accession>A0A6A6GP85</accession>
<feature type="region of interest" description="Disordered" evidence="6">
    <location>
        <begin position="1"/>
        <end position="59"/>
    </location>
</feature>
<dbReference type="GO" id="GO:0000209">
    <property type="term" value="P:protein polyubiquitination"/>
    <property type="evidence" value="ECO:0007669"/>
    <property type="project" value="InterPro"/>
</dbReference>
<dbReference type="Pfam" id="PF00632">
    <property type="entry name" value="HECT"/>
    <property type="match status" value="1"/>
</dbReference>
<dbReference type="EMBL" id="ML992501">
    <property type="protein sequence ID" value="KAF2227554.1"/>
    <property type="molecule type" value="Genomic_DNA"/>
</dbReference>
<organism evidence="8 9">
    <name type="scientific">Elsinoe ampelina</name>
    <dbReference type="NCBI Taxonomy" id="302913"/>
    <lineage>
        <taxon>Eukaryota</taxon>
        <taxon>Fungi</taxon>
        <taxon>Dikarya</taxon>
        <taxon>Ascomycota</taxon>
        <taxon>Pezizomycotina</taxon>
        <taxon>Dothideomycetes</taxon>
        <taxon>Dothideomycetidae</taxon>
        <taxon>Myriangiales</taxon>
        <taxon>Elsinoaceae</taxon>
        <taxon>Elsinoe</taxon>
    </lineage>
</organism>
<keyword evidence="4 5" id="KW-0833">Ubl conjugation pathway</keyword>
<feature type="compositionally biased region" description="Pro residues" evidence="6">
    <location>
        <begin position="294"/>
        <end position="309"/>
    </location>
</feature>
<dbReference type="PROSITE" id="PS50237">
    <property type="entry name" value="HECT"/>
    <property type="match status" value="1"/>
</dbReference>
<dbReference type="OrthoDB" id="8068875at2759"/>
<dbReference type="PANTHER" id="PTHR45700:SF9">
    <property type="entry name" value="HECT-TYPE E3 UBIQUITIN TRANSFERASE"/>
    <property type="match status" value="1"/>
</dbReference>
<dbReference type="Gene3D" id="3.90.1750.10">
    <property type="entry name" value="Hect, E3 ligase catalytic domains"/>
    <property type="match status" value="1"/>
</dbReference>
<evidence type="ECO:0000256" key="5">
    <source>
        <dbReference type="PROSITE-ProRule" id="PRU00104"/>
    </source>
</evidence>
<name>A0A6A6GP85_9PEZI</name>
<feature type="region of interest" description="Disordered" evidence="6">
    <location>
        <begin position="197"/>
        <end position="259"/>
    </location>
</feature>
<evidence type="ECO:0000313" key="9">
    <source>
        <dbReference type="Proteomes" id="UP000799538"/>
    </source>
</evidence>
<evidence type="ECO:0000256" key="6">
    <source>
        <dbReference type="SAM" id="MobiDB-lite"/>
    </source>
</evidence>
<feature type="region of interest" description="Disordered" evidence="6">
    <location>
        <begin position="273"/>
        <end position="344"/>
    </location>
</feature>
<comment type="catalytic activity">
    <reaction evidence="1">
        <text>S-ubiquitinyl-[E2 ubiquitin-conjugating enzyme]-L-cysteine + [acceptor protein]-L-lysine = [E2 ubiquitin-conjugating enzyme]-L-cysteine + N(6)-ubiquitinyl-[acceptor protein]-L-lysine.</text>
        <dbReference type="EC" id="2.3.2.26"/>
    </reaction>
</comment>
<dbReference type="SMART" id="SM00119">
    <property type="entry name" value="HECTc"/>
    <property type="match status" value="1"/>
</dbReference>
<feature type="compositionally biased region" description="Polar residues" evidence="6">
    <location>
        <begin position="204"/>
        <end position="225"/>
    </location>
</feature>
<dbReference type="SUPFAM" id="SSF56204">
    <property type="entry name" value="Hect, E3 ligase catalytic domain"/>
    <property type="match status" value="1"/>
</dbReference>
<keyword evidence="3" id="KW-0808">Transferase</keyword>
<dbReference type="GO" id="GO:0061630">
    <property type="term" value="F:ubiquitin protein ligase activity"/>
    <property type="evidence" value="ECO:0007669"/>
    <property type="project" value="UniProtKB-EC"/>
</dbReference>
<sequence length="1220" mass="137551">MPPTWPSRLLSGPTTPTSEVALSATSPRSTRPLAPPQESLPNRTHSHNRSSSHPLPKIFSKRRGSLGWGKVDEDDSGDTPVVPVLDGVVASSPSRAISGKKRLDEDALQTRLCMCCESRVRFPRDLRVFRCTTCLTINDLVPFRHTLRPPETTHGEQTGDEDPALSQRPILPLSVERTRAIIDFCLTSYLERRLNEKAQDSPKTDQSYFSHSSPIAVRNNAQGRTSSDDSRPRKSLEDYPEVVVESNVSTPDEPPSASIRSFADFDHLTFSSEVKLSSSPLSDNARPATRIPRKPVPNVPGRKAPPLPGTPSQMPTRHPSGRPAQGRPPPRHTGPVTPDQRVPLERYERAKRIFKPLEDHIQQNYGRHESLNASFSTFRPRVTGRTHSESALRTPPPEPMDGSTPALPQQAIPRNDEMFQIDAKTLLLGDFMENGDWWTGRLERNFSERADRAKERPAPSRKGVTPKSPCIDWSRLDKWYETARTPDRGWIEKAKRITQLRDGDQEQFEAESKLRAEIELDLNIARGHVERALFKVTEHILRRPGRPLAEPEDIRFLIVILSNPLIYPRYIQERRLYASRGRGAGGRRPSTSAKQAREPGQHAGILKRSLGLLVGSSEVCHRYLIGWFSRMPEGRYLDFVDLVSSFVSYRLARRRARPKSGNFVDDGGLIPDLSGSAMRTSTQLQTAAGLSGGVKNEKEEPGNIDYGDDWQLRSAAKVMALLFAANNSWPKPDGSLTPVEDVVLDSRPRSKLHGQLLPVSDFYNTMLDYQDVIGDFKIWEARKGKFSFCQYPFFLSMGSKIRILEYDARRQMETKARETYFNNVISGRAQDVQFHLHVRRECVVEDSLSRIGEAVGQLQGDLKKGLRVHFSGEEGIDAGGLKKEWFLLLVRDIFDPYHGLFLYDPDSQLCYFNPHSFETSDQYYMVGVLLGLAIYNSTILDVALPSFAFRKLMASAPSSPSTISAPVKNNMSYTLDDLAEYRPSLAAGLRQLLDYEGDVENTYLWSFTVPIERYGVITDQPLIPGGENKAVTNANRHEFVSLYIRYLLDISVARQFEPFKRGFFTVCAGNALSLFRAEEIELLIRGSEEERIDVDALRAVAVYENFRRPDRPEEVIKTNVDEQVPVVRWFWEYFSEAEPRDQRKLLQFITSSDRVPATGAAGLVLRIAMGGDGTGREGRERYPVARTCFNLVQLWGWESKERLVEMVRGAVEGSEGFGLK</sequence>
<feature type="region of interest" description="Disordered" evidence="6">
    <location>
        <begin position="145"/>
        <end position="170"/>
    </location>
</feature>
<evidence type="ECO:0000256" key="1">
    <source>
        <dbReference type="ARBA" id="ARBA00000885"/>
    </source>
</evidence>
<gene>
    <name evidence="8" type="ORF">BDZ85DRAFT_4794</name>
</gene>
<feature type="region of interest" description="Disordered" evidence="6">
    <location>
        <begin position="377"/>
        <end position="409"/>
    </location>
</feature>
<feature type="compositionally biased region" description="Basic and acidic residues" evidence="6">
    <location>
        <begin position="226"/>
        <end position="237"/>
    </location>
</feature>
<evidence type="ECO:0000313" key="8">
    <source>
        <dbReference type="EMBL" id="KAF2227554.1"/>
    </source>
</evidence>
<feature type="domain" description="HECT" evidence="7">
    <location>
        <begin position="858"/>
        <end position="1220"/>
    </location>
</feature>
<dbReference type="Proteomes" id="UP000799538">
    <property type="component" value="Unassembled WGS sequence"/>
</dbReference>
<feature type="region of interest" description="Disordered" evidence="6">
    <location>
        <begin position="581"/>
        <end position="602"/>
    </location>
</feature>
<dbReference type="AlphaFoldDB" id="A0A6A6GP85"/>
<protein>
    <recommendedName>
        <fullName evidence="2">HECT-type E3 ubiquitin transferase</fullName>
        <ecNumber evidence="2">2.3.2.26</ecNumber>
    </recommendedName>
</protein>
<evidence type="ECO:0000259" key="7">
    <source>
        <dbReference type="PROSITE" id="PS50237"/>
    </source>
</evidence>
<dbReference type="InterPro" id="IPR044611">
    <property type="entry name" value="E3A/B/C-like"/>
</dbReference>
<dbReference type="EC" id="2.3.2.26" evidence="2"/>
<keyword evidence="9" id="KW-1185">Reference proteome</keyword>
<dbReference type="PANTHER" id="PTHR45700">
    <property type="entry name" value="UBIQUITIN-PROTEIN LIGASE E3C"/>
    <property type="match status" value="1"/>
</dbReference>